<organism evidence="1 2">
    <name type="scientific">Malus baccata</name>
    <name type="common">Siberian crab apple</name>
    <name type="synonym">Pyrus baccata</name>
    <dbReference type="NCBI Taxonomy" id="106549"/>
    <lineage>
        <taxon>Eukaryota</taxon>
        <taxon>Viridiplantae</taxon>
        <taxon>Streptophyta</taxon>
        <taxon>Embryophyta</taxon>
        <taxon>Tracheophyta</taxon>
        <taxon>Spermatophyta</taxon>
        <taxon>Magnoliopsida</taxon>
        <taxon>eudicotyledons</taxon>
        <taxon>Gunneridae</taxon>
        <taxon>Pentapetalae</taxon>
        <taxon>rosids</taxon>
        <taxon>fabids</taxon>
        <taxon>Rosales</taxon>
        <taxon>Rosaceae</taxon>
        <taxon>Amygdaloideae</taxon>
        <taxon>Maleae</taxon>
        <taxon>Malus</taxon>
    </lineage>
</organism>
<accession>A0A540MIQ4</accession>
<dbReference type="EMBL" id="VIEB01000250">
    <property type="protein sequence ID" value="TQD98675.1"/>
    <property type="molecule type" value="Genomic_DNA"/>
</dbReference>
<dbReference type="Proteomes" id="UP000315295">
    <property type="component" value="Unassembled WGS sequence"/>
</dbReference>
<gene>
    <name evidence="1" type="ORF">C1H46_015732</name>
</gene>
<name>A0A540MIQ4_MALBA</name>
<keyword evidence="2" id="KW-1185">Reference proteome</keyword>
<sequence length="64" mass="6919">MSEGAGNWHEIVSKGFGVVLVEPNRRREESFVLVAFSTVAASVYEIADEFEGGRGLCDQAEGIT</sequence>
<comment type="caution">
    <text evidence="1">The sequence shown here is derived from an EMBL/GenBank/DDBJ whole genome shotgun (WGS) entry which is preliminary data.</text>
</comment>
<evidence type="ECO:0000313" key="2">
    <source>
        <dbReference type="Proteomes" id="UP000315295"/>
    </source>
</evidence>
<reference evidence="1 2" key="1">
    <citation type="journal article" date="2019" name="G3 (Bethesda)">
        <title>Sequencing of a Wild Apple (Malus baccata) Genome Unravels the Differences Between Cultivated and Wild Apple Species Regarding Disease Resistance and Cold Tolerance.</title>
        <authorList>
            <person name="Chen X."/>
        </authorList>
    </citation>
    <scope>NUCLEOTIDE SEQUENCE [LARGE SCALE GENOMIC DNA]</scope>
    <source>
        <strain evidence="2">cv. Shandingzi</strain>
        <tissue evidence="1">Leaves</tissue>
    </source>
</reference>
<proteinExistence type="predicted"/>
<evidence type="ECO:0000313" key="1">
    <source>
        <dbReference type="EMBL" id="TQD98675.1"/>
    </source>
</evidence>
<dbReference type="AlphaFoldDB" id="A0A540MIQ4"/>
<protein>
    <submittedName>
        <fullName evidence="1">Uncharacterized protein</fullName>
    </submittedName>
</protein>